<name>A0A9E7E9Y6_9LILI</name>
<dbReference type="Proteomes" id="UP001055439">
    <property type="component" value="Chromosome 1"/>
</dbReference>
<proteinExistence type="predicted"/>
<accession>A0A9E7E9Y6</accession>
<dbReference type="AlphaFoldDB" id="A0A9E7E9Y6"/>
<sequence>MVNYQQQYRFWVLNYWQEMGGGRGVGDTAMCVHRMASLSSVHSPLLPPPPPAAAAMAGFEALVRR</sequence>
<evidence type="ECO:0000313" key="2">
    <source>
        <dbReference type="Proteomes" id="UP001055439"/>
    </source>
</evidence>
<evidence type="ECO:0000313" key="1">
    <source>
        <dbReference type="EMBL" id="URD73118.1"/>
    </source>
</evidence>
<reference evidence="1" key="1">
    <citation type="submission" date="2022-05" db="EMBL/GenBank/DDBJ databases">
        <title>The Musa troglodytarum L. genome provides insights into the mechanism of non-climacteric behaviour and enrichment of carotenoids.</title>
        <authorList>
            <person name="Wang J."/>
        </authorList>
    </citation>
    <scope>NUCLEOTIDE SEQUENCE</scope>
    <source>
        <tissue evidence="1">Leaf</tissue>
    </source>
</reference>
<keyword evidence="2" id="KW-1185">Reference proteome</keyword>
<dbReference type="EMBL" id="CP097502">
    <property type="protein sequence ID" value="URD73118.1"/>
    <property type="molecule type" value="Genomic_DNA"/>
</dbReference>
<protein>
    <submittedName>
        <fullName evidence="1">Uncharacterized protein</fullName>
    </submittedName>
</protein>
<organism evidence="1 2">
    <name type="scientific">Musa troglodytarum</name>
    <name type="common">fe'i banana</name>
    <dbReference type="NCBI Taxonomy" id="320322"/>
    <lineage>
        <taxon>Eukaryota</taxon>
        <taxon>Viridiplantae</taxon>
        <taxon>Streptophyta</taxon>
        <taxon>Embryophyta</taxon>
        <taxon>Tracheophyta</taxon>
        <taxon>Spermatophyta</taxon>
        <taxon>Magnoliopsida</taxon>
        <taxon>Liliopsida</taxon>
        <taxon>Zingiberales</taxon>
        <taxon>Musaceae</taxon>
        <taxon>Musa</taxon>
    </lineage>
</organism>
<gene>
    <name evidence="1" type="ORF">MUK42_25063</name>
</gene>